<accession>A0ABD1WNF1</accession>
<keyword evidence="2" id="KW-1185">Reference proteome</keyword>
<dbReference type="Proteomes" id="UP001604277">
    <property type="component" value="Unassembled WGS sequence"/>
</dbReference>
<sequence>MSLLWNGVFPAYVESSDKITRLKNNGDNIDKILYYFSKIASILKLHPKKTMEYIKSQASSTSKKYRCSTKAAVDNNNNPEAEESSWTFYIQEFMCENGEKSCFSYDYETHSLLSDAASSAVKRFVNKNCKPIVFLNNLKKKKYKEQEVDEYLLDTASSLVNSLKNSES</sequence>
<dbReference type="PANTHER" id="PTHR33974">
    <property type="entry name" value="VASCULAR-RELATED UNKNOWN PROTEIN 1-RELATED"/>
    <property type="match status" value="1"/>
</dbReference>
<dbReference type="InterPro" id="IPR039280">
    <property type="entry name" value="VUP"/>
</dbReference>
<dbReference type="EMBL" id="JBFOLJ010000002">
    <property type="protein sequence ID" value="KAL2551220.1"/>
    <property type="molecule type" value="Genomic_DNA"/>
</dbReference>
<protein>
    <submittedName>
        <fullName evidence="1">Uncharacterized protein</fullName>
    </submittedName>
</protein>
<organism evidence="1 2">
    <name type="scientific">Forsythia ovata</name>
    <dbReference type="NCBI Taxonomy" id="205694"/>
    <lineage>
        <taxon>Eukaryota</taxon>
        <taxon>Viridiplantae</taxon>
        <taxon>Streptophyta</taxon>
        <taxon>Embryophyta</taxon>
        <taxon>Tracheophyta</taxon>
        <taxon>Spermatophyta</taxon>
        <taxon>Magnoliopsida</taxon>
        <taxon>eudicotyledons</taxon>
        <taxon>Gunneridae</taxon>
        <taxon>Pentapetalae</taxon>
        <taxon>asterids</taxon>
        <taxon>lamiids</taxon>
        <taxon>Lamiales</taxon>
        <taxon>Oleaceae</taxon>
        <taxon>Forsythieae</taxon>
        <taxon>Forsythia</taxon>
    </lineage>
</organism>
<name>A0ABD1WNF1_9LAMI</name>
<comment type="caution">
    <text evidence="1">The sequence shown here is derived from an EMBL/GenBank/DDBJ whole genome shotgun (WGS) entry which is preliminary data.</text>
</comment>
<gene>
    <name evidence="1" type="ORF">Fot_04839</name>
</gene>
<evidence type="ECO:0000313" key="1">
    <source>
        <dbReference type="EMBL" id="KAL2551220.1"/>
    </source>
</evidence>
<reference evidence="2" key="1">
    <citation type="submission" date="2024-07" db="EMBL/GenBank/DDBJ databases">
        <title>Two chromosome-level genome assemblies of Korean endemic species Abeliophyllum distichum and Forsythia ovata (Oleaceae).</title>
        <authorList>
            <person name="Jang H."/>
        </authorList>
    </citation>
    <scope>NUCLEOTIDE SEQUENCE [LARGE SCALE GENOMIC DNA]</scope>
</reference>
<dbReference type="AlphaFoldDB" id="A0ABD1WNF1"/>
<dbReference type="PANTHER" id="PTHR33974:SF2">
    <property type="entry name" value="VASCULAR-RELATED UNKNOWN PROTEIN 1"/>
    <property type="match status" value="1"/>
</dbReference>
<evidence type="ECO:0000313" key="2">
    <source>
        <dbReference type="Proteomes" id="UP001604277"/>
    </source>
</evidence>
<proteinExistence type="predicted"/>